<feature type="transmembrane region" description="Helical" evidence="6">
    <location>
        <begin position="292"/>
        <end position="316"/>
    </location>
</feature>
<feature type="transmembrane region" description="Helical" evidence="6">
    <location>
        <begin position="361"/>
        <end position="379"/>
    </location>
</feature>
<dbReference type="AlphaFoldDB" id="A0A5N5RIC4"/>
<evidence type="ECO:0000256" key="5">
    <source>
        <dbReference type="SAM" id="MobiDB-lite"/>
    </source>
</evidence>
<evidence type="ECO:0000313" key="8">
    <source>
        <dbReference type="EMBL" id="KAB5606997.1"/>
    </source>
</evidence>
<dbReference type="PANTHER" id="PTHR43027:SF1">
    <property type="entry name" value="DOXORUBICIN RESISTANCE ABC TRANSPORTER PERMEASE PROTEIN DRRC-RELATED"/>
    <property type="match status" value="1"/>
</dbReference>
<dbReference type="PANTHER" id="PTHR43027">
    <property type="entry name" value="DOXORUBICIN RESISTANCE ABC TRANSPORTER PERMEASE PROTEIN DRRC-RELATED"/>
    <property type="match status" value="1"/>
</dbReference>
<dbReference type="InterPro" id="IPR013525">
    <property type="entry name" value="ABC2_TM"/>
</dbReference>
<dbReference type="Pfam" id="PF12698">
    <property type="entry name" value="ABC2_membrane_3"/>
    <property type="match status" value="1"/>
</dbReference>
<evidence type="ECO:0000256" key="4">
    <source>
        <dbReference type="ARBA" id="ARBA00023136"/>
    </source>
</evidence>
<evidence type="ECO:0000256" key="3">
    <source>
        <dbReference type="ARBA" id="ARBA00022989"/>
    </source>
</evidence>
<keyword evidence="9" id="KW-1185">Reference proteome</keyword>
<dbReference type="GO" id="GO:0140359">
    <property type="term" value="F:ABC-type transporter activity"/>
    <property type="evidence" value="ECO:0007669"/>
    <property type="project" value="InterPro"/>
</dbReference>
<evidence type="ECO:0000259" key="7">
    <source>
        <dbReference type="Pfam" id="PF12698"/>
    </source>
</evidence>
<feature type="transmembrane region" description="Helical" evidence="6">
    <location>
        <begin position="416"/>
        <end position="441"/>
    </location>
</feature>
<accession>A0A5N5RIC4</accession>
<feature type="transmembrane region" description="Helical" evidence="6">
    <location>
        <begin position="328"/>
        <end position="349"/>
    </location>
</feature>
<comment type="caution">
    <text evidence="8">The sequence shown here is derived from an EMBL/GenBank/DDBJ whole genome shotgun (WGS) entry which is preliminary data.</text>
</comment>
<organism evidence="8 9">
    <name type="scientific">Bifidobacterium jacchi</name>
    <dbReference type="NCBI Taxonomy" id="2490545"/>
    <lineage>
        <taxon>Bacteria</taxon>
        <taxon>Bacillati</taxon>
        <taxon>Actinomycetota</taxon>
        <taxon>Actinomycetes</taxon>
        <taxon>Bifidobacteriales</taxon>
        <taxon>Bifidobacteriaceae</taxon>
        <taxon>Bifidobacterium</taxon>
    </lineage>
</organism>
<evidence type="ECO:0000256" key="1">
    <source>
        <dbReference type="ARBA" id="ARBA00004141"/>
    </source>
</evidence>
<feature type="region of interest" description="Disordered" evidence="5">
    <location>
        <begin position="86"/>
        <end position="125"/>
    </location>
</feature>
<dbReference type="RefSeq" id="WP_151916878.1">
    <property type="nucleotide sequence ID" value="NZ_RQSP01000017.1"/>
</dbReference>
<comment type="subcellular location">
    <subcellularLocation>
        <location evidence="1">Membrane</location>
        <topology evidence="1">Multi-pass membrane protein</topology>
    </subcellularLocation>
</comment>
<dbReference type="InterPro" id="IPR052902">
    <property type="entry name" value="ABC-2_transporter"/>
</dbReference>
<evidence type="ECO:0000256" key="6">
    <source>
        <dbReference type="SAM" id="Phobius"/>
    </source>
</evidence>
<sequence length="449" mass="46684">MWSTFVMTLKTNLRNKPALFWVIVFPLAVATLLNGMFGDLASGYEIKAVPLAVVQDANWKRAVGAQTFVNALSGTTTSNGAGLGATGSSAAGSDAAGSDQSAGTKAADSEAAGTESAGTESSGTDMRLVDATAVTSLDQARQTIAGATTDGYLSVDGSGRIVLTVSAAIANGSTNASESASNTHITIAALGEAIDLYNRTDTLTRQLLDTNPQAAASRSFWTSLNDITGMTRETTLTNFKPDAMARYYYALLGMSCLTAMGYAISAVTTAQANLSALGIRRTVAPLSRSAQLIAGFLASWLCSGLSLLIALAYIRYVCGIALGGREPAAALAVLLASFMACAFGTMIGAIPKLSHSVKTGLTSAIPCALSLFTGLYGGFAMSLSDWIARNAPAFGLINPAQQVTDLFYDILYYDGYGPFVATCARLLAMSAVFLIAAVVMLKEERYEHL</sequence>
<dbReference type="OrthoDB" id="3240057at2"/>
<keyword evidence="3 6" id="KW-1133">Transmembrane helix</keyword>
<proteinExistence type="predicted"/>
<evidence type="ECO:0000256" key="2">
    <source>
        <dbReference type="ARBA" id="ARBA00022692"/>
    </source>
</evidence>
<dbReference type="GO" id="GO:0016020">
    <property type="term" value="C:membrane"/>
    <property type="evidence" value="ECO:0007669"/>
    <property type="project" value="UniProtKB-SubCell"/>
</dbReference>
<gene>
    <name evidence="8" type="ORF">EHS19_06045</name>
</gene>
<feature type="transmembrane region" description="Helical" evidence="6">
    <location>
        <begin position="247"/>
        <end position="271"/>
    </location>
</feature>
<evidence type="ECO:0000313" key="9">
    <source>
        <dbReference type="Proteomes" id="UP000326336"/>
    </source>
</evidence>
<keyword evidence="2 6" id="KW-0812">Transmembrane</keyword>
<reference evidence="8 9" key="1">
    <citation type="journal article" date="2019" name="Int. J. Syst. Evol. Microbiol.">
        <title>Bifidobacterium jacchi sp. nov., isolated from the faeces of a baby common marmoset (Callithrix jacchus).</title>
        <authorList>
            <person name="Modesto M."/>
            <person name="Watanabe K."/>
            <person name="Arita M."/>
            <person name="Satti M."/>
            <person name="Oki K."/>
            <person name="Sciavilla P."/>
            <person name="Patavino C."/>
            <person name="Camma C."/>
            <person name="Michelini S."/>
            <person name="Sgorbati B."/>
            <person name="Mattarelli P."/>
        </authorList>
    </citation>
    <scope>NUCLEOTIDE SEQUENCE [LARGE SCALE GENOMIC DNA]</scope>
    <source>
        <strain evidence="8 9">MRM 9.3</strain>
    </source>
</reference>
<protein>
    <submittedName>
        <fullName evidence="8">ABC transporter permease</fullName>
    </submittedName>
</protein>
<name>A0A5N5RIC4_9BIFI</name>
<feature type="compositionally biased region" description="Low complexity" evidence="5">
    <location>
        <begin position="86"/>
        <end position="104"/>
    </location>
</feature>
<feature type="domain" description="ABC-2 type transporter transmembrane" evidence="7">
    <location>
        <begin position="19"/>
        <end position="438"/>
    </location>
</feature>
<dbReference type="EMBL" id="RQSP01000017">
    <property type="protein sequence ID" value="KAB5606997.1"/>
    <property type="molecule type" value="Genomic_DNA"/>
</dbReference>
<dbReference type="Proteomes" id="UP000326336">
    <property type="component" value="Unassembled WGS sequence"/>
</dbReference>
<keyword evidence="4 6" id="KW-0472">Membrane</keyword>